<organism evidence="2 3">
    <name type="scientific">Erpetoichthys calabaricus</name>
    <name type="common">Rope fish</name>
    <name type="synonym">Calamoichthys calabaricus</name>
    <dbReference type="NCBI Taxonomy" id="27687"/>
    <lineage>
        <taxon>Eukaryota</taxon>
        <taxon>Metazoa</taxon>
        <taxon>Chordata</taxon>
        <taxon>Craniata</taxon>
        <taxon>Vertebrata</taxon>
        <taxon>Euteleostomi</taxon>
        <taxon>Actinopterygii</taxon>
        <taxon>Polypteriformes</taxon>
        <taxon>Polypteridae</taxon>
        <taxon>Erpetoichthys</taxon>
    </lineage>
</organism>
<accession>A0A8C4SKL5</accession>
<reference evidence="2" key="2">
    <citation type="submission" date="2025-08" db="UniProtKB">
        <authorList>
            <consortium name="Ensembl"/>
        </authorList>
    </citation>
    <scope>IDENTIFICATION</scope>
</reference>
<keyword evidence="1" id="KW-0472">Membrane</keyword>
<sequence>WLGLILTLMSRLVFIFHGLLTVWFVVSMKGESLYWALSTGVLLLFVEALITLCCPYHLDLKWQELQYILAFLNG</sequence>
<evidence type="ECO:0000313" key="3">
    <source>
        <dbReference type="Proteomes" id="UP000694620"/>
    </source>
</evidence>
<reference evidence="2" key="1">
    <citation type="submission" date="2021-06" db="EMBL/GenBank/DDBJ databases">
        <authorList>
            <consortium name="Wellcome Sanger Institute Data Sharing"/>
        </authorList>
    </citation>
    <scope>NUCLEOTIDE SEQUENCE [LARGE SCALE GENOMIC DNA]</scope>
</reference>
<dbReference type="AlphaFoldDB" id="A0A8C4SKL5"/>
<keyword evidence="1" id="KW-1133">Transmembrane helix</keyword>
<keyword evidence="3" id="KW-1185">Reference proteome</keyword>
<proteinExistence type="predicted"/>
<evidence type="ECO:0000313" key="2">
    <source>
        <dbReference type="Ensembl" id="ENSECRP00000016101.1"/>
    </source>
</evidence>
<dbReference type="InterPro" id="IPR019169">
    <property type="entry name" value="Transmembrane_26"/>
</dbReference>
<protein>
    <submittedName>
        <fullName evidence="2">Uncharacterized protein</fullName>
    </submittedName>
</protein>
<dbReference type="GeneTree" id="ENSGT00950000183462"/>
<evidence type="ECO:0000256" key="1">
    <source>
        <dbReference type="SAM" id="Phobius"/>
    </source>
</evidence>
<dbReference type="Pfam" id="PF09772">
    <property type="entry name" value="Tmem26"/>
    <property type="match status" value="1"/>
</dbReference>
<dbReference type="Ensembl" id="ENSECRT00000016390.1">
    <property type="protein sequence ID" value="ENSECRP00000016101.1"/>
    <property type="gene ID" value="ENSECRG00000010750.1"/>
</dbReference>
<feature type="transmembrane region" description="Helical" evidence="1">
    <location>
        <begin position="33"/>
        <end position="58"/>
    </location>
</feature>
<feature type="transmembrane region" description="Helical" evidence="1">
    <location>
        <begin position="6"/>
        <end position="26"/>
    </location>
</feature>
<keyword evidence="1" id="KW-0812">Transmembrane</keyword>
<dbReference type="Proteomes" id="UP000694620">
    <property type="component" value="Chromosome 8"/>
</dbReference>
<name>A0A8C4SKL5_ERPCA</name>
<reference evidence="2" key="3">
    <citation type="submission" date="2025-09" db="UniProtKB">
        <authorList>
            <consortium name="Ensembl"/>
        </authorList>
    </citation>
    <scope>IDENTIFICATION</scope>
</reference>